<evidence type="ECO:0000313" key="3">
    <source>
        <dbReference type="EMBL" id="KAK3349424.1"/>
    </source>
</evidence>
<accession>A0AAJ0HEK8</accession>
<proteinExistence type="predicted"/>
<comment type="caution">
    <text evidence="3">The sequence shown here is derived from an EMBL/GenBank/DDBJ whole genome shotgun (WGS) entry which is preliminary data.</text>
</comment>
<feature type="compositionally biased region" description="Low complexity" evidence="1">
    <location>
        <begin position="178"/>
        <end position="192"/>
    </location>
</feature>
<feature type="compositionally biased region" description="Low complexity" evidence="1">
    <location>
        <begin position="100"/>
        <end position="111"/>
    </location>
</feature>
<dbReference type="EMBL" id="JAUIQD010000005">
    <property type="protein sequence ID" value="KAK3349424.1"/>
    <property type="molecule type" value="Genomic_DNA"/>
</dbReference>
<keyword evidence="4" id="KW-1185">Reference proteome</keyword>
<name>A0AAJ0HEK8_9PEZI</name>
<reference evidence="3" key="1">
    <citation type="journal article" date="2023" name="Mol. Phylogenet. Evol.">
        <title>Genome-scale phylogeny and comparative genomics of the fungal order Sordariales.</title>
        <authorList>
            <person name="Hensen N."/>
            <person name="Bonometti L."/>
            <person name="Westerberg I."/>
            <person name="Brannstrom I.O."/>
            <person name="Guillou S."/>
            <person name="Cros-Aarteil S."/>
            <person name="Calhoun S."/>
            <person name="Haridas S."/>
            <person name="Kuo A."/>
            <person name="Mondo S."/>
            <person name="Pangilinan J."/>
            <person name="Riley R."/>
            <person name="LaButti K."/>
            <person name="Andreopoulos B."/>
            <person name="Lipzen A."/>
            <person name="Chen C."/>
            <person name="Yan M."/>
            <person name="Daum C."/>
            <person name="Ng V."/>
            <person name="Clum A."/>
            <person name="Steindorff A."/>
            <person name="Ohm R.A."/>
            <person name="Martin F."/>
            <person name="Silar P."/>
            <person name="Natvig D.O."/>
            <person name="Lalanne C."/>
            <person name="Gautier V."/>
            <person name="Ament-Velasquez S.L."/>
            <person name="Kruys A."/>
            <person name="Hutchinson M.I."/>
            <person name="Powell A.J."/>
            <person name="Barry K."/>
            <person name="Miller A.N."/>
            <person name="Grigoriev I.V."/>
            <person name="Debuchy R."/>
            <person name="Gladieux P."/>
            <person name="Hiltunen Thoren M."/>
            <person name="Johannesson H."/>
        </authorList>
    </citation>
    <scope>NUCLEOTIDE SEQUENCE</scope>
    <source>
        <strain evidence="3">CBS 955.72</strain>
    </source>
</reference>
<dbReference type="PANTHER" id="PTHR38788:SF3">
    <property type="entry name" value="CLR5 DOMAIN-CONTAINING PROTEIN"/>
    <property type="match status" value="1"/>
</dbReference>
<reference evidence="3" key="2">
    <citation type="submission" date="2023-06" db="EMBL/GenBank/DDBJ databases">
        <authorList>
            <consortium name="Lawrence Berkeley National Laboratory"/>
            <person name="Haridas S."/>
            <person name="Hensen N."/>
            <person name="Bonometti L."/>
            <person name="Westerberg I."/>
            <person name="Brannstrom I.O."/>
            <person name="Guillou S."/>
            <person name="Cros-Aarteil S."/>
            <person name="Calhoun S."/>
            <person name="Kuo A."/>
            <person name="Mondo S."/>
            <person name="Pangilinan J."/>
            <person name="Riley R."/>
            <person name="Labutti K."/>
            <person name="Andreopoulos B."/>
            <person name="Lipzen A."/>
            <person name="Chen C."/>
            <person name="Yanf M."/>
            <person name="Daum C."/>
            <person name="Ng V."/>
            <person name="Clum A."/>
            <person name="Steindorff A."/>
            <person name="Ohm R."/>
            <person name="Martin F."/>
            <person name="Silar P."/>
            <person name="Natvig D."/>
            <person name="Lalanne C."/>
            <person name="Gautier V."/>
            <person name="Ament-Velasquez S.L."/>
            <person name="Kruys A."/>
            <person name="Hutchinson M.I."/>
            <person name="Powell A.J."/>
            <person name="Barry K."/>
            <person name="Miller A.N."/>
            <person name="Grigoriev I.V."/>
            <person name="Debuchy R."/>
            <person name="Gladieux P."/>
            <person name="Thoren M.H."/>
            <person name="Johannesson H."/>
        </authorList>
    </citation>
    <scope>NUCLEOTIDE SEQUENCE</scope>
    <source>
        <strain evidence="3">CBS 955.72</strain>
    </source>
</reference>
<feature type="compositionally biased region" description="Polar residues" evidence="1">
    <location>
        <begin position="135"/>
        <end position="148"/>
    </location>
</feature>
<feature type="compositionally biased region" description="Polar residues" evidence="1">
    <location>
        <begin position="63"/>
        <end position="75"/>
    </location>
</feature>
<gene>
    <name evidence="3" type="ORF">B0T25DRAFT_242582</name>
</gene>
<organism evidence="3 4">
    <name type="scientific">Lasiosphaeria hispida</name>
    <dbReference type="NCBI Taxonomy" id="260671"/>
    <lineage>
        <taxon>Eukaryota</taxon>
        <taxon>Fungi</taxon>
        <taxon>Dikarya</taxon>
        <taxon>Ascomycota</taxon>
        <taxon>Pezizomycotina</taxon>
        <taxon>Sordariomycetes</taxon>
        <taxon>Sordariomycetidae</taxon>
        <taxon>Sordariales</taxon>
        <taxon>Lasiosphaeriaceae</taxon>
        <taxon>Lasiosphaeria</taxon>
    </lineage>
</organism>
<evidence type="ECO:0000256" key="1">
    <source>
        <dbReference type="SAM" id="MobiDB-lite"/>
    </source>
</evidence>
<feature type="compositionally biased region" description="Low complexity" evidence="1">
    <location>
        <begin position="123"/>
        <end position="134"/>
    </location>
</feature>
<feature type="domain" description="Clr5" evidence="2">
    <location>
        <begin position="1"/>
        <end position="54"/>
    </location>
</feature>
<protein>
    <submittedName>
        <fullName evidence="3">Clr5 domain-containing protein</fullName>
    </submittedName>
</protein>
<dbReference type="AlphaFoldDB" id="A0AAJ0HEK8"/>
<dbReference type="PANTHER" id="PTHR38788">
    <property type="entry name" value="CLR5 DOMAIN-CONTAINING PROTEIN"/>
    <property type="match status" value="1"/>
</dbReference>
<dbReference type="Proteomes" id="UP001275084">
    <property type="component" value="Unassembled WGS sequence"/>
</dbReference>
<dbReference type="InterPro" id="IPR025676">
    <property type="entry name" value="Clr5_dom"/>
</dbReference>
<evidence type="ECO:0000259" key="2">
    <source>
        <dbReference type="Pfam" id="PF14420"/>
    </source>
</evidence>
<sequence length="255" mass="28183">MTKAWDDHREVIIGLYKEQNRPLHEVQRIMEEKHGFRASTRAYRSRLDKWTVHKYSCRRRRNTNTATEMLSSVSDNPAGLSPPPTPGPQDGESSPREHSASPAAPLSPMSPHYFAHGLGGNTPPSDLGSPLSPSITESRGQYDQNVMNCSPPLRHPMAFTRGSFGPSPDSQFRYTYGHQHQSQQQYDAQADYYRSNTQERLYHHSASRSGSGGGFTTSPPSPPSPTDQSGYPHHNRGGSMGYGSGYPNGTQGQPE</sequence>
<feature type="region of interest" description="Disordered" evidence="1">
    <location>
        <begin position="61"/>
        <end position="255"/>
    </location>
</feature>
<evidence type="ECO:0000313" key="4">
    <source>
        <dbReference type="Proteomes" id="UP001275084"/>
    </source>
</evidence>
<dbReference type="Pfam" id="PF14420">
    <property type="entry name" value="Clr5"/>
    <property type="match status" value="1"/>
</dbReference>